<dbReference type="Pfam" id="PF02949">
    <property type="entry name" value="7tm_6"/>
    <property type="match status" value="1"/>
</dbReference>
<evidence type="ECO:0000256" key="5">
    <source>
        <dbReference type="ARBA" id="ARBA00022725"/>
    </source>
</evidence>
<accession>A0A2H4ZB75</accession>
<dbReference type="PANTHER" id="PTHR21137">
    <property type="entry name" value="ODORANT RECEPTOR"/>
    <property type="match status" value="1"/>
</dbReference>
<organism evidence="11">
    <name type="scientific">Anoplophora chinensis</name>
    <name type="common">Citrus longhorn beetle</name>
    <dbReference type="NCBI Taxonomy" id="217632"/>
    <lineage>
        <taxon>Eukaryota</taxon>
        <taxon>Metazoa</taxon>
        <taxon>Ecdysozoa</taxon>
        <taxon>Arthropoda</taxon>
        <taxon>Hexapoda</taxon>
        <taxon>Insecta</taxon>
        <taxon>Pterygota</taxon>
        <taxon>Neoptera</taxon>
        <taxon>Endopterygota</taxon>
        <taxon>Coleoptera</taxon>
        <taxon>Polyphaga</taxon>
        <taxon>Cucujiformia</taxon>
        <taxon>Chrysomeloidea</taxon>
        <taxon>Cerambycidae</taxon>
        <taxon>Lamiinae</taxon>
        <taxon>Lamiini</taxon>
        <taxon>Anoplophora</taxon>
    </lineage>
</organism>
<name>A0A2H4ZB75_ANOCN</name>
<reference evidence="11" key="1">
    <citation type="journal article" date="2017" name="Sci. Rep.">
        <title>Antennal transcriptome analysis and expression profiles of olfactory genes in Anoplophora chinensis.</title>
        <authorList>
            <person name="Wang J."/>
            <person name="Hu P."/>
            <person name="Gao P."/>
            <person name="Tao J."/>
            <person name="Luo Y."/>
        </authorList>
    </citation>
    <scope>NUCLEOTIDE SEQUENCE</scope>
</reference>
<feature type="transmembrane region" description="Helical" evidence="10">
    <location>
        <begin position="75"/>
        <end position="97"/>
    </location>
</feature>
<keyword evidence="9" id="KW-0807">Transducer</keyword>
<dbReference type="EMBL" id="MF975433">
    <property type="protein sequence ID" value="AUF73009.1"/>
    <property type="molecule type" value="mRNA"/>
</dbReference>
<keyword evidence="6 10" id="KW-1133">Transmembrane helix</keyword>
<evidence type="ECO:0000256" key="4">
    <source>
        <dbReference type="ARBA" id="ARBA00022692"/>
    </source>
</evidence>
<keyword evidence="3" id="KW-0716">Sensory transduction</keyword>
<evidence type="ECO:0000256" key="3">
    <source>
        <dbReference type="ARBA" id="ARBA00022606"/>
    </source>
</evidence>
<evidence type="ECO:0000256" key="2">
    <source>
        <dbReference type="ARBA" id="ARBA00022475"/>
    </source>
</evidence>
<keyword evidence="2" id="KW-1003">Cell membrane</keyword>
<proteinExistence type="evidence at transcript level"/>
<dbReference type="GO" id="GO:0005886">
    <property type="term" value="C:plasma membrane"/>
    <property type="evidence" value="ECO:0007669"/>
    <property type="project" value="UniProtKB-SubCell"/>
</dbReference>
<dbReference type="AlphaFoldDB" id="A0A2H4ZB75"/>
<comment type="subcellular location">
    <subcellularLocation>
        <location evidence="1">Cell membrane</location>
        <topology evidence="1">Multi-pass membrane protein</topology>
    </subcellularLocation>
</comment>
<keyword evidence="8 11" id="KW-0675">Receptor</keyword>
<dbReference type="GO" id="GO:0004984">
    <property type="term" value="F:olfactory receptor activity"/>
    <property type="evidence" value="ECO:0007669"/>
    <property type="project" value="InterPro"/>
</dbReference>
<feature type="transmembrane region" description="Helical" evidence="10">
    <location>
        <begin position="6"/>
        <end position="29"/>
    </location>
</feature>
<evidence type="ECO:0000256" key="1">
    <source>
        <dbReference type="ARBA" id="ARBA00004651"/>
    </source>
</evidence>
<evidence type="ECO:0000313" key="11">
    <source>
        <dbReference type="EMBL" id="AUF73009.1"/>
    </source>
</evidence>
<dbReference type="GO" id="GO:0005549">
    <property type="term" value="F:odorant binding"/>
    <property type="evidence" value="ECO:0007669"/>
    <property type="project" value="InterPro"/>
</dbReference>
<evidence type="ECO:0000256" key="10">
    <source>
        <dbReference type="SAM" id="Phobius"/>
    </source>
</evidence>
<dbReference type="InterPro" id="IPR004117">
    <property type="entry name" value="7tm6_olfct_rcpt"/>
</dbReference>
<keyword evidence="4 10" id="KW-0812">Transmembrane</keyword>
<keyword evidence="7 10" id="KW-0472">Membrane</keyword>
<evidence type="ECO:0000256" key="9">
    <source>
        <dbReference type="ARBA" id="ARBA00023224"/>
    </source>
</evidence>
<protein>
    <submittedName>
        <fullName evidence="11">Odorant receptor</fullName>
    </submittedName>
</protein>
<dbReference type="GO" id="GO:0007165">
    <property type="term" value="P:signal transduction"/>
    <property type="evidence" value="ECO:0007669"/>
    <property type="project" value="UniProtKB-KW"/>
</dbReference>
<evidence type="ECO:0000256" key="7">
    <source>
        <dbReference type="ARBA" id="ARBA00023136"/>
    </source>
</evidence>
<sequence length="107" mass="12619">MTPLFSGQFVILIVYFSAIMIELAMYCWVGNEIILKSLQIGDACYMSKWYEFSPRTNKILFLIMERSKRPLTISAYKFSVLSMSAYLKIIQCSYSYFTVLRRVYMKD</sequence>
<dbReference type="PANTHER" id="PTHR21137:SF35">
    <property type="entry name" value="ODORANT RECEPTOR 19A-RELATED"/>
    <property type="match status" value="1"/>
</dbReference>
<evidence type="ECO:0000256" key="8">
    <source>
        <dbReference type="ARBA" id="ARBA00023170"/>
    </source>
</evidence>
<evidence type="ECO:0000256" key="6">
    <source>
        <dbReference type="ARBA" id="ARBA00022989"/>
    </source>
</evidence>
<keyword evidence="5" id="KW-0552">Olfaction</keyword>